<dbReference type="AlphaFoldDB" id="A0A9C6X491"/>
<dbReference type="OrthoDB" id="79687at2759"/>
<dbReference type="SUPFAM" id="SSF48371">
    <property type="entry name" value="ARM repeat"/>
    <property type="match status" value="1"/>
</dbReference>
<dbReference type="RefSeq" id="XP_052128900.1">
    <property type="nucleotide sequence ID" value="XM_052272940.1"/>
</dbReference>
<feature type="compositionally biased region" description="Polar residues" evidence="3">
    <location>
        <begin position="917"/>
        <end position="929"/>
    </location>
</feature>
<dbReference type="InterPro" id="IPR051177">
    <property type="entry name" value="CIK-Related_Protein"/>
</dbReference>
<dbReference type="Gene3D" id="1.10.510.10">
    <property type="entry name" value="Transferase(Phosphotransferase) domain 1"/>
    <property type="match status" value="1"/>
</dbReference>
<keyword evidence="2" id="KW-0175">Coiled coil</keyword>
<accession>A0A9C6X491</accession>
<dbReference type="SMART" id="SM00220">
    <property type="entry name" value="S_TKc"/>
    <property type="match status" value="1"/>
</dbReference>
<dbReference type="SUPFAM" id="SSF56112">
    <property type="entry name" value="Protein kinase-like (PK-like)"/>
    <property type="match status" value="1"/>
</dbReference>
<dbReference type="CTD" id="5740442"/>
<feature type="domain" description="Protein kinase" evidence="4">
    <location>
        <begin position="31"/>
        <end position="338"/>
    </location>
</feature>
<dbReference type="GO" id="GO:0004672">
    <property type="term" value="F:protein kinase activity"/>
    <property type="evidence" value="ECO:0007669"/>
    <property type="project" value="InterPro"/>
</dbReference>
<dbReference type="PROSITE" id="PS50011">
    <property type="entry name" value="PROTEIN_KINASE_DOM"/>
    <property type="match status" value="1"/>
</dbReference>
<feature type="compositionally biased region" description="Low complexity" evidence="3">
    <location>
        <begin position="847"/>
        <end position="862"/>
    </location>
</feature>
<feature type="region of interest" description="Disordered" evidence="3">
    <location>
        <begin position="726"/>
        <end position="774"/>
    </location>
</feature>
<gene>
    <name evidence="6" type="primary">LOC113209612</name>
</gene>
<dbReference type="PANTHER" id="PTHR12984">
    <property type="entry name" value="SCY1-RELATED S/T PROTEIN KINASE-LIKE"/>
    <property type="match status" value="1"/>
</dbReference>
<sequence length="989" mass="110005">MFSKLKGAGGGAAAGHSPLDTNPISQYYEVGKQTACAGPGLIWKIYDAVRKSDRKEASIFLFEKRLAEKLHKPKRKDTVCEVLRGSVRQLERFRHPRILQVLHSVEECNETLAFASEPILASLANILAYHEASGSGAGGAPTTGASHPNTVTRPPSHAKDYSFLDLEIKYGLLQLTEALSYLHYQHHMLHRHVCPASIFVNKRGVWKLGGLEFTERLNEADPTEPVPITPWTSRSSKLCQPDLDYIAPEVQLHSQICMQSDMFSLGMVITAIFNHGRPLMQANNSNTSFQRHLETLDEHVKMVVPDIPLPLREATVRLLNKDPKERPTAQLLTLIKYFTTDTVVTTLQFLDVIQMKDPQQKNAFYRQTLRDSLPYIPRKLWFQHVWPCLEAEMKQSEVLAAVLKPILLMIEHVGIEEYEMYIQESFRTVLTSPKTIQATVCLLENLHIILEKTQKDEARAEVLRVLYNAFESTTIQVQSAALFSVTNVADYIDEQAIRHMILPRTVSVFNQNTADLKITIAVLSCVERILDRLDRPLILDQVLPLLTEVRLSDPEIMYRVVCIYALLLRDKKYGLTVNHMATRVMPVLLPQTVNPQLNLEQFTMLLQVLREMLEQIDRNQRNKLKLDNMSLPSPERRPLRHLFSSDNMHVPPFNIPNLRVEQRKTSSAEDMARKNSTGSYSGILGGWWFGGSSNSPDSNFLRVQNALPIRRLSDNTLMTPKIRVAHSCASSPGGSPGGLPIRRHSSIGPQERRGSSTNLSPPTGAGFYHGSVSREGSTLSVPAAYLARSMIGGSMPNTSSSTPFLSSSMSSLRSRRPSACLGGSQGSGLLQQLGTGMVRQFTGSPMGSPMGSVGSHMGSGSPQHPGNGRAHSSVPSPPHVRTILGVWLGEELTRPALLVAVDRRRRPRRPWRRGHARSSSFSLRSTAPSAATRRPAHACLASLERGGAAAATPVDTLVYIASRYMAAFFLRYFYFLFAMCGGLCPNHVT</sequence>
<feature type="region of interest" description="Disordered" evidence="3">
    <location>
        <begin position="847"/>
        <end position="876"/>
    </location>
</feature>
<dbReference type="Pfam" id="PF00069">
    <property type="entry name" value="Pkinase"/>
    <property type="match status" value="1"/>
</dbReference>
<dbReference type="Gene3D" id="1.25.10.10">
    <property type="entry name" value="Leucine-rich Repeat Variant"/>
    <property type="match status" value="1"/>
</dbReference>
<dbReference type="InterPro" id="IPR011009">
    <property type="entry name" value="Kinase-like_dom_sf"/>
</dbReference>
<dbReference type="CDD" id="cd14011">
    <property type="entry name" value="PK_SCY1_like"/>
    <property type="match status" value="1"/>
</dbReference>
<comment type="similarity">
    <text evidence="1">Belongs to the protein kinase superfamily.</text>
</comment>
<evidence type="ECO:0000259" key="4">
    <source>
        <dbReference type="PROSITE" id="PS50011"/>
    </source>
</evidence>
<reference evidence="6" key="1">
    <citation type="submission" date="2025-08" db="UniProtKB">
        <authorList>
            <consortium name="RefSeq"/>
        </authorList>
    </citation>
    <scope>IDENTIFICATION</scope>
    <source>
        <tissue evidence="6">Whole organism</tissue>
    </source>
</reference>
<feature type="region of interest" description="Disordered" evidence="3">
    <location>
        <begin position="907"/>
        <end position="929"/>
    </location>
</feature>
<feature type="coiled-coil region" evidence="2">
    <location>
        <begin position="599"/>
        <end position="629"/>
    </location>
</feature>
<evidence type="ECO:0000256" key="1">
    <source>
        <dbReference type="ARBA" id="ARBA00038349"/>
    </source>
</evidence>
<dbReference type="Proteomes" id="UP000504606">
    <property type="component" value="Unplaced"/>
</dbReference>
<dbReference type="InterPro" id="IPR016024">
    <property type="entry name" value="ARM-type_fold"/>
</dbReference>
<evidence type="ECO:0000256" key="3">
    <source>
        <dbReference type="SAM" id="MobiDB-lite"/>
    </source>
</evidence>
<proteinExistence type="inferred from homology"/>
<organism evidence="5 6">
    <name type="scientific">Frankliniella occidentalis</name>
    <name type="common">Western flower thrips</name>
    <name type="synonym">Euthrips occidentalis</name>
    <dbReference type="NCBI Taxonomy" id="133901"/>
    <lineage>
        <taxon>Eukaryota</taxon>
        <taxon>Metazoa</taxon>
        <taxon>Ecdysozoa</taxon>
        <taxon>Arthropoda</taxon>
        <taxon>Hexapoda</taxon>
        <taxon>Insecta</taxon>
        <taxon>Pterygota</taxon>
        <taxon>Neoptera</taxon>
        <taxon>Paraneoptera</taxon>
        <taxon>Thysanoptera</taxon>
        <taxon>Terebrantia</taxon>
        <taxon>Thripoidea</taxon>
        <taxon>Thripidae</taxon>
        <taxon>Frankliniella</taxon>
    </lineage>
</organism>
<keyword evidence="5" id="KW-1185">Reference proteome</keyword>
<dbReference type="Gene3D" id="3.30.200.20">
    <property type="entry name" value="Phosphorylase Kinase, domain 1"/>
    <property type="match status" value="1"/>
</dbReference>
<dbReference type="GO" id="GO:0005524">
    <property type="term" value="F:ATP binding"/>
    <property type="evidence" value="ECO:0007669"/>
    <property type="project" value="InterPro"/>
</dbReference>
<dbReference type="GeneID" id="113209612"/>
<evidence type="ECO:0000313" key="6">
    <source>
        <dbReference type="RefSeq" id="XP_052128900.1"/>
    </source>
</evidence>
<dbReference type="PANTHER" id="PTHR12984:SF16">
    <property type="entry name" value="BLACK MATCH, ISOFORM H"/>
    <property type="match status" value="1"/>
</dbReference>
<protein>
    <submittedName>
        <fullName evidence="6">SCY1-like protein 2 isoform X1</fullName>
    </submittedName>
</protein>
<evidence type="ECO:0000256" key="2">
    <source>
        <dbReference type="SAM" id="Coils"/>
    </source>
</evidence>
<dbReference type="InterPro" id="IPR011989">
    <property type="entry name" value="ARM-like"/>
</dbReference>
<name>A0A9C6X491_FRAOC</name>
<evidence type="ECO:0000313" key="5">
    <source>
        <dbReference type="Proteomes" id="UP000504606"/>
    </source>
</evidence>
<feature type="compositionally biased region" description="Basic residues" evidence="3">
    <location>
        <begin position="907"/>
        <end position="916"/>
    </location>
</feature>
<dbReference type="InterPro" id="IPR000719">
    <property type="entry name" value="Prot_kinase_dom"/>
</dbReference>